<dbReference type="InterPro" id="IPR006059">
    <property type="entry name" value="SBP"/>
</dbReference>
<evidence type="ECO:0000313" key="3">
    <source>
        <dbReference type="EMBL" id="MFC5407182.1"/>
    </source>
</evidence>
<evidence type="ECO:0000313" key="4">
    <source>
        <dbReference type="Proteomes" id="UP001596113"/>
    </source>
</evidence>
<dbReference type="PANTHER" id="PTHR43649">
    <property type="entry name" value="ARABINOSE-BINDING PROTEIN-RELATED"/>
    <property type="match status" value="1"/>
</dbReference>
<feature type="region of interest" description="Disordered" evidence="1">
    <location>
        <begin position="25"/>
        <end position="47"/>
    </location>
</feature>
<proteinExistence type="predicted"/>
<accession>A0ABW0I7F2</accession>
<dbReference type="InterPro" id="IPR050490">
    <property type="entry name" value="Bact_solute-bd_prot1"/>
</dbReference>
<sequence>MKKWFSLTLVVVLILSLLAACSSDKETKQGGNKPASPSATEDVVQESPSGDKYVFPLKEQQTLDILAFKGSSIKVRDYNEFELFKRLENKTNVHINWTLADETTLMEKLNLVFASGTYPDAIYGAMVGGTSLSSWAKQGILIPLNDLIDNYAPNLKKIFEKHPEYKAAVTHYDGNIYSLPKAVDAPFYQAPDTMWINKKWLDQVGLPVPTTTDELYEALKAFKGKDFNGNGKKDEIPMSFLYNSHWLGGFSLSNSFGIMDNFSHTYIKDHKLMFAPQQEEYRDYVQYMHTLYSEGLVDKEMFTQTPQVYFSRLQNEVPVVGVASYPINSYLTNGDEYVPLLGLKGPKGEFGWKKENPGIWVGAFMITSSNKSPELTMKWIDSHYDSEMSLEIQEGPVGLGLKKLDDGKYEDIPAPNGMDNVEFRASMAPGYNAPNIIPSENYTDNIFITPRETEELKAYKLKEPLLKYEPLNSVLVYDAADYEELEKYGDLSTYISTIFADFVINGVTDEKWQKHLEQVKKLGVDKFLEIHSKYQLK</sequence>
<name>A0ABW0I7F2_9BACL</name>
<keyword evidence="2" id="KW-0732">Signal</keyword>
<dbReference type="SUPFAM" id="SSF53850">
    <property type="entry name" value="Periplasmic binding protein-like II"/>
    <property type="match status" value="1"/>
</dbReference>
<dbReference type="PROSITE" id="PS51257">
    <property type="entry name" value="PROKAR_LIPOPROTEIN"/>
    <property type="match status" value="1"/>
</dbReference>
<protein>
    <submittedName>
        <fullName evidence="3">Extracellular solute-binding protein</fullName>
    </submittedName>
</protein>
<feature type="chain" id="PRO_5045810293" evidence="2">
    <location>
        <begin position="20"/>
        <end position="537"/>
    </location>
</feature>
<dbReference type="PANTHER" id="PTHR43649:SF12">
    <property type="entry name" value="DIACETYLCHITOBIOSE BINDING PROTEIN DASA"/>
    <property type="match status" value="1"/>
</dbReference>
<organism evidence="3 4">
    <name type="scientific">Cohnella soli</name>
    <dbReference type="NCBI Taxonomy" id="425005"/>
    <lineage>
        <taxon>Bacteria</taxon>
        <taxon>Bacillati</taxon>
        <taxon>Bacillota</taxon>
        <taxon>Bacilli</taxon>
        <taxon>Bacillales</taxon>
        <taxon>Paenibacillaceae</taxon>
        <taxon>Cohnella</taxon>
    </lineage>
</organism>
<keyword evidence="4" id="KW-1185">Reference proteome</keyword>
<evidence type="ECO:0000256" key="1">
    <source>
        <dbReference type="SAM" id="MobiDB-lite"/>
    </source>
</evidence>
<reference evidence="4" key="1">
    <citation type="journal article" date="2019" name="Int. J. Syst. Evol. Microbiol.">
        <title>The Global Catalogue of Microorganisms (GCM) 10K type strain sequencing project: providing services to taxonomists for standard genome sequencing and annotation.</title>
        <authorList>
            <consortium name="The Broad Institute Genomics Platform"/>
            <consortium name="The Broad Institute Genome Sequencing Center for Infectious Disease"/>
            <person name="Wu L."/>
            <person name="Ma J."/>
        </authorList>
    </citation>
    <scope>NUCLEOTIDE SEQUENCE [LARGE SCALE GENOMIC DNA]</scope>
    <source>
        <strain evidence="4">CGMCC 1.18575</strain>
    </source>
</reference>
<dbReference type="Gene3D" id="3.40.190.10">
    <property type="entry name" value="Periplasmic binding protein-like II"/>
    <property type="match status" value="2"/>
</dbReference>
<gene>
    <name evidence="3" type="ORF">ACFPOF_31020</name>
</gene>
<dbReference type="EMBL" id="JBHSMI010000067">
    <property type="protein sequence ID" value="MFC5407182.1"/>
    <property type="molecule type" value="Genomic_DNA"/>
</dbReference>
<dbReference type="RefSeq" id="WP_378139613.1">
    <property type="nucleotide sequence ID" value="NZ_JBHSMI010000067.1"/>
</dbReference>
<evidence type="ECO:0000256" key="2">
    <source>
        <dbReference type="SAM" id="SignalP"/>
    </source>
</evidence>
<feature type="signal peptide" evidence="2">
    <location>
        <begin position="1"/>
        <end position="19"/>
    </location>
</feature>
<dbReference type="Proteomes" id="UP001596113">
    <property type="component" value="Unassembled WGS sequence"/>
</dbReference>
<dbReference type="Pfam" id="PF01547">
    <property type="entry name" value="SBP_bac_1"/>
    <property type="match status" value="1"/>
</dbReference>
<comment type="caution">
    <text evidence="3">The sequence shown here is derived from an EMBL/GenBank/DDBJ whole genome shotgun (WGS) entry which is preliminary data.</text>
</comment>